<keyword evidence="4 7" id="KW-0812">Transmembrane</keyword>
<comment type="similarity">
    <text evidence="2">Belongs to the EamA transporter family.</text>
</comment>
<evidence type="ECO:0000256" key="4">
    <source>
        <dbReference type="ARBA" id="ARBA00022692"/>
    </source>
</evidence>
<feature type="domain" description="EamA" evidence="8">
    <location>
        <begin position="153"/>
        <end position="287"/>
    </location>
</feature>
<feature type="domain" description="EamA" evidence="8">
    <location>
        <begin position="15"/>
        <end position="144"/>
    </location>
</feature>
<dbReference type="PANTHER" id="PTHR42920:SF5">
    <property type="entry name" value="EAMA DOMAIN-CONTAINING PROTEIN"/>
    <property type="match status" value="1"/>
</dbReference>
<evidence type="ECO:0000259" key="8">
    <source>
        <dbReference type="Pfam" id="PF00892"/>
    </source>
</evidence>
<accession>A0ABD4ZDR8</accession>
<name>A0ABD4ZDR8_GARVA</name>
<dbReference type="GO" id="GO:0005886">
    <property type="term" value="C:plasma membrane"/>
    <property type="evidence" value="ECO:0007669"/>
    <property type="project" value="UniProtKB-SubCell"/>
</dbReference>
<dbReference type="AlphaFoldDB" id="A0ABD4ZDR8"/>
<feature type="transmembrane region" description="Helical" evidence="7">
    <location>
        <begin position="183"/>
        <end position="202"/>
    </location>
</feature>
<keyword evidence="6 7" id="KW-0472">Membrane</keyword>
<keyword evidence="5 7" id="KW-1133">Transmembrane helix</keyword>
<feature type="transmembrane region" description="Helical" evidence="7">
    <location>
        <begin position="270"/>
        <end position="293"/>
    </location>
</feature>
<feature type="transmembrane region" description="Helical" evidence="7">
    <location>
        <begin position="245"/>
        <end position="264"/>
    </location>
</feature>
<keyword evidence="3" id="KW-1003">Cell membrane</keyword>
<feature type="transmembrane region" description="Helical" evidence="7">
    <location>
        <begin position="130"/>
        <end position="150"/>
    </location>
</feature>
<dbReference type="Gene3D" id="1.10.3730.20">
    <property type="match status" value="1"/>
</dbReference>
<dbReference type="Pfam" id="PF00892">
    <property type="entry name" value="EamA"/>
    <property type="match status" value="2"/>
</dbReference>
<evidence type="ECO:0000313" key="10">
    <source>
        <dbReference type="Proteomes" id="UP001238969"/>
    </source>
</evidence>
<comment type="caution">
    <text evidence="9">The sequence shown here is derived from an EMBL/GenBank/DDBJ whole genome shotgun (WGS) entry which is preliminary data.</text>
</comment>
<dbReference type="InterPro" id="IPR051258">
    <property type="entry name" value="Diverse_Substrate_Transporter"/>
</dbReference>
<evidence type="ECO:0000256" key="3">
    <source>
        <dbReference type="ARBA" id="ARBA00022475"/>
    </source>
</evidence>
<evidence type="ECO:0000256" key="7">
    <source>
        <dbReference type="SAM" id="Phobius"/>
    </source>
</evidence>
<feature type="transmembrane region" description="Helical" evidence="7">
    <location>
        <begin position="214"/>
        <end position="233"/>
    </location>
</feature>
<evidence type="ECO:0000256" key="6">
    <source>
        <dbReference type="ARBA" id="ARBA00023136"/>
    </source>
</evidence>
<evidence type="ECO:0000256" key="2">
    <source>
        <dbReference type="ARBA" id="ARBA00007362"/>
    </source>
</evidence>
<reference evidence="9 10" key="1">
    <citation type="submission" date="2023-05" db="EMBL/GenBank/DDBJ databases">
        <title>Cataloging the Phylogenetic Diversity of Human Bladder Bacteria.</title>
        <authorList>
            <person name="Du J."/>
        </authorList>
    </citation>
    <scope>NUCLEOTIDE SEQUENCE [LARGE SCALE GENOMIC DNA]</scope>
    <source>
        <strain evidence="9 10">UMB6972</strain>
    </source>
</reference>
<feature type="transmembrane region" description="Helical" evidence="7">
    <location>
        <begin position="73"/>
        <end position="92"/>
    </location>
</feature>
<organism evidence="9 10">
    <name type="scientific">Gardnerella vaginalis</name>
    <dbReference type="NCBI Taxonomy" id="2702"/>
    <lineage>
        <taxon>Bacteria</taxon>
        <taxon>Bacillati</taxon>
        <taxon>Actinomycetota</taxon>
        <taxon>Actinomycetes</taxon>
        <taxon>Bifidobacteriales</taxon>
        <taxon>Bifidobacteriaceae</taxon>
        <taxon>Gardnerella</taxon>
    </lineage>
</organism>
<dbReference type="InterPro" id="IPR000620">
    <property type="entry name" value="EamA_dom"/>
</dbReference>
<dbReference type="Proteomes" id="UP001238969">
    <property type="component" value="Unassembled WGS sequence"/>
</dbReference>
<dbReference type="SUPFAM" id="SSF103481">
    <property type="entry name" value="Multidrug resistance efflux transporter EmrE"/>
    <property type="match status" value="2"/>
</dbReference>
<evidence type="ECO:0000256" key="1">
    <source>
        <dbReference type="ARBA" id="ARBA00004651"/>
    </source>
</evidence>
<feature type="transmembrane region" description="Helical" evidence="7">
    <location>
        <begin position="43"/>
        <end position="61"/>
    </location>
</feature>
<sequence>MGVLRMVFSMRRKLAIIGLTVVTAIWGGGFVASDIALGSFAPMQIMTIRFAIAALVMLVISAKQFTVINYKEILAGVGMGVALFAGFSLQTFGLQYTTPSKNAFITSLNVVIVPFLSMFLFKKRVGLKEIVGAILSVLGVAILSLSNNFTISFGDLLTLLCALGFASQIVLTGIFVKVYRPNVLNCIQMCTAFLLSFVVMQFTGECHWIASPNGWISVIYLGFISTTVCYLLQTACQKYVNETQSAIVLSLEAVFGTLFSIILLNEIVTIRMIIGSAIILCAVLISSLPSSFIRRSTKE</sequence>
<feature type="transmembrane region" description="Helical" evidence="7">
    <location>
        <begin position="104"/>
        <end position="121"/>
    </location>
</feature>
<gene>
    <name evidence="9" type="ORF">QP355_02135</name>
</gene>
<protein>
    <submittedName>
        <fullName evidence="9">DMT family transporter</fullName>
    </submittedName>
</protein>
<dbReference type="PANTHER" id="PTHR42920">
    <property type="entry name" value="OS03G0707200 PROTEIN-RELATED"/>
    <property type="match status" value="1"/>
</dbReference>
<proteinExistence type="inferred from homology"/>
<dbReference type="InterPro" id="IPR037185">
    <property type="entry name" value="EmrE-like"/>
</dbReference>
<comment type="subcellular location">
    <subcellularLocation>
        <location evidence="1">Cell membrane</location>
        <topology evidence="1">Multi-pass membrane protein</topology>
    </subcellularLocation>
</comment>
<dbReference type="EMBL" id="JASOLZ010000002">
    <property type="protein sequence ID" value="MDK6861450.1"/>
    <property type="molecule type" value="Genomic_DNA"/>
</dbReference>
<evidence type="ECO:0000313" key="9">
    <source>
        <dbReference type="EMBL" id="MDK6861450.1"/>
    </source>
</evidence>
<evidence type="ECO:0000256" key="5">
    <source>
        <dbReference type="ARBA" id="ARBA00022989"/>
    </source>
</evidence>
<feature type="transmembrane region" description="Helical" evidence="7">
    <location>
        <begin position="156"/>
        <end position="176"/>
    </location>
</feature>